<reference evidence="1 2" key="1">
    <citation type="submission" date="2020-01" db="EMBL/GenBank/DDBJ databases">
        <title>Identification and distribution of gene clusters putatively required for synthesis of sphingolipid metabolism inhibitors in phylogenetically diverse species of the filamentous fungus Fusarium.</title>
        <authorList>
            <person name="Kim H.-S."/>
            <person name="Busman M."/>
            <person name="Brown D.W."/>
            <person name="Divon H."/>
            <person name="Uhlig S."/>
            <person name="Proctor R.H."/>
        </authorList>
    </citation>
    <scope>NUCLEOTIDE SEQUENCE [LARGE SCALE GENOMIC DNA]</scope>
    <source>
        <strain evidence="1 2">NRRL 20459</strain>
    </source>
</reference>
<organism evidence="1 2">
    <name type="scientific">Fusarium albosuccineum</name>
    <dbReference type="NCBI Taxonomy" id="1237068"/>
    <lineage>
        <taxon>Eukaryota</taxon>
        <taxon>Fungi</taxon>
        <taxon>Dikarya</taxon>
        <taxon>Ascomycota</taxon>
        <taxon>Pezizomycotina</taxon>
        <taxon>Sordariomycetes</taxon>
        <taxon>Hypocreomycetidae</taxon>
        <taxon>Hypocreales</taxon>
        <taxon>Nectriaceae</taxon>
        <taxon>Fusarium</taxon>
        <taxon>Fusarium decemcellulare species complex</taxon>
    </lineage>
</organism>
<proteinExistence type="predicted"/>
<accession>A0A8H4LHQ1</accession>
<dbReference type="AlphaFoldDB" id="A0A8H4LHQ1"/>
<keyword evidence="2" id="KW-1185">Reference proteome</keyword>
<comment type="caution">
    <text evidence="1">The sequence shown here is derived from an EMBL/GenBank/DDBJ whole genome shotgun (WGS) entry which is preliminary data.</text>
</comment>
<dbReference type="EMBL" id="JAADYS010000429">
    <property type="protein sequence ID" value="KAF4469840.1"/>
    <property type="molecule type" value="Genomic_DNA"/>
</dbReference>
<protein>
    <submittedName>
        <fullName evidence="1">Uncharacterized protein</fullName>
    </submittedName>
</protein>
<evidence type="ECO:0000313" key="2">
    <source>
        <dbReference type="Proteomes" id="UP000554235"/>
    </source>
</evidence>
<name>A0A8H4LHQ1_9HYPO</name>
<dbReference type="OrthoDB" id="21502at2759"/>
<sequence length="508" mass="56692">MDAIRGLFGAKQHQGLIPKVDTDHVYPTSLLDDTKIYRDMILTWTFCFNDVLDPEKLHSTLTKLMEIGDWRKFGGRLRINDNGRLEVYVPQKFTPERPAVRYSHEVIDMNIDDHPLARTFPKATEKPSIHPGGQAFKEFALTEGDPTSGYDLMKGDIPQIALRIVSFSDATLLSLVWPHTLMDALGLQVLLQNWSLVLAGRESEVAPILGARKDVIYDAAEPPSKTEAIEVEPEEELHIAPKRVAGLSLVIFGLRFLWDLFWQGGIQTRTIFMPKEVMAKMRRRALEEIAATANPSDEKPFASEGDVIAAWTTRMIAGSESRQLPVTILNAINLRYWMKYLMNTSGVYAQNLAAGTFTFLTPTMARGPVGPIALANRQHLLAQTTQPQLRAILRVLIADNQKGDATFLFGAPNMQLVIISNWTKAKIMQAADFGAAVIRQGETAATRKNGPGIMTHLAHSPVKQSMMTKNVMVVKGKDHEDNYWLEGSFLPQTWAIVEKEIAAFASEM</sequence>
<gene>
    <name evidence="1" type="ORF">FALBO_3280</name>
</gene>
<dbReference type="Proteomes" id="UP000554235">
    <property type="component" value="Unassembled WGS sequence"/>
</dbReference>
<dbReference type="InterPro" id="IPR023213">
    <property type="entry name" value="CAT-like_dom_sf"/>
</dbReference>
<dbReference type="Gene3D" id="3.30.559.10">
    <property type="entry name" value="Chloramphenicol acetyltransferase-like domain"/>
    <property type="match status" value="2"/>
</dbReference>
<evidence type="ECO:0000313" key="1">
    <source>
        <dbReference type="EMBL" id="KAF4469840.1"/>
    </source>
</evidence>